<organism evidence="2 3">
    <name type="scientific">Pachysolen tannophilus NRRL Y-2460</name>
    <dbReference type="NCBI Taxonomy" id="669874"/>
    <lineage>
        <taxon>Eukaryota</taxon>
        <taxon>Fungi</taxon>
        <taxon>Dikarya</taxon>
        <taxon>Ascomycota</taxon>
        <taxon>Saccharomycotina</taxon>
        <taxon>Pichiomycetes</taxon>
        <taxon>Pachysolenaceae</taxon>
        <taxon>Pachysolen</taxon>
    </lineage>
</organism>
<evidence type="ECO:0000313" key="2">
    <source>
        <dbReference type="EMBL" id="ODV96188.1"/>
    </source>
</evidence>
<feature type="compositionally biased region" description="Low complexity" evidence="1">
    <location>
        <begin position="139"/>
        <end position="157"/>
    </location>
</feature>
<accession>A0A1E4TX04</accession>
<dbReference type="Proteomes" id="UP000094236">
    <property type="component" value="Unassembled WGS sequence"/>
</dbReference>
<feature type="region of interest" description="Disordered" evidence="1">
    <location>
        <begin position="129"/>
        <end position="160"/>
    </location>
</feature>
<name>A0A1E4TX04_PACTA</name>
<dbReference type="EMBL" id="KV454013">
    <property type="protein sequence ID" value="ODV96188.1"/>
    <property type="molecule type" value="Genomic_DNA"/>
</dbReference>
<protein>
    <submittedName>
        <fullName evidence="2">Uncharacterized protein</fullName>
    </submittedName>
</protein>
<reference evidence="3" key="1">
    <citation type="submission" date="2016-05" db="EMBL/GenBank/DDBJ databases">
        <title>Comparative genomics of biotechnologically important yeasts.</title>
        <authorList>
            <consortium name="DOE Joint Genome Institute"/>
            <person name="Riley R."/>
            <person name="Haridas S."/>
            <person name="Wolfe K.H."/>
            <person name="Lopes M.R."/>
            <person name="Hittinger C.T."/>
            <person name="Goker M."/>
            <person name="Salamov A."/>
            <person name="Wisecaver J."/>
            <person name="Long T.M."/>
            <person name="Aerts A.L."/>
            <person name="Barry K."/>
            <person name="Choi C."/>
            <person name="Clum A."/>
            <person name="Coughlan A.Y."/>
            <person name="Deshpande S."/>
            <person name="Douglass A.P."/>
            <person name="Hanson S.J."/>
            <person name="Klenk H.-P."/>
            <person name="Labutti K."/>
            <person name="Lapidus A."/>
            <person name="Lindquist E."/>
            <person name="Lipzen A."/>
            <person name="Meier-Kolthoff J.P."/>
            <person name="Ohm R.A."/>
            <person name="Otillar R.P."/>
            <person name="Pangilinan J."/>
            <person name="Peng Y."/>
            <person name="Rokas A."/>
            <person name="Rosa C.A."/>
            <person name="Scheuner C."/>
            <person name="Sibirny A.A."/>
            <person name="Slot J.C."/>
            <person name="Stielow J.B."/>
            <person name="Sun H."/>
            <person name="Kurtzman C.P."/>
            <person name="Blackwell M."/>
            <person name="Grigoriev I.V."/>
            <person name="Jeffries T.W."/>
        </authorList>
    </citation>
    <scope>NUCLEOTIDE SEQUENCE [LARGE SCALE GENOMIC DNA]</scope>
    <source>
        <strain evidence="3">NRRL Y-2460</strain>
    </source>
</reference>
<sequence>MDQCLFNQALLDIYGTNSSNSTATQKSSLLGFNSNNGGSGNGNGNAHHQIGLMNDGAALLENPYGALLGGLYDNDQSLKSYSFNLGDPIVANDKDLTNFGMFNMNSEADFINMANSEWDKNLVNIDKHQNNDDGSHIRNTNINGNSNGNSNANGNGNSKDEHNVIIDKLQEELQMLTRNCSGDNVVNTLATITK</sequence>
<evidence type="ECO:0000313" key="3">
    <source>
        <dbReference type="Proteomes" id="UP000094236"/>
    </source>
</evidence>
<gene>
    <name evidence="2" type="ORF">PACTADRAFT_2480</name>
</gene>
<keyword evidence="3" id="KW-1185">Reference proteome</keyword>
<proteinExistence type="predicted"/>
<evidence type="ECO:0000256" key="1">
    <source>
        <dbReference type="SAM" id="MobiDB-lite"/>
    </source>
</evidence>
<dbReference type="AlphaFoldDB" id="A0A1E4TX04"/>